<evidence type="ECO:0000313" key="1">
    <source>
        <dbReference type="EMBL" id="EGF98137.1"/>
    </source>
</evidence>
<protein>
    <submittedName>
        <fullName evidence="1">Uncharacterized protein</fullName>
    </submittedName>
</protein>
<accession>F4SB51</accession>
<dbReference type="RefSeq" id="XP_007418599.1">
    <property type="nucleotide sequence ID" value="XM_007418537.1"/>
</dbReference>
<proteinExistence type="predicted"/>
<dbReference type="KEGG" id="mlr:MELLADRAFT_96148"/>
<organism evidence="2">
    <name type="scientific">Melampsora larici-populina (strain 98AG31 / pathotype 3-4-7)</name>
    <name type="common">Poplar leaf rust fungus</name>
    <dbReference type="NCBI Taxonomy" id="747676"/>
    <lineage>
        <taxon>Eukaryota</taxon>
        <taxon>Fungi</taxon>
        <taxon>Dikarya</taxon>
        <taxon>Basidiomycota</taxon>
        <taxon>Pucciniomycotina</taxon>
        <taxon>Pucciniomycetes</taxon>
        <taxon>Pucciniales</taxon>
        <taxon>Melampsoraceae</taxon>
        <taxon>Melampsora</taxon>
    </lineage>
</organism>
<evidence type="ECO:0000313" key="2">
    <source>
        <dbReference type="Proteomes" id="UP000001072"/>
    </source>
</evidence>
<dbReference type="EMBL" id="GL883184">
    <property type="protein sequence ID" value="EGF98137.1"/>
    <property type="molecule type" value="Genomic_DNA"/>
</dbReference>
<dbReference type="AlphaFoldDB" id="F4SB51"/>
<name>F4SB51_MELLP</name>
<dbReference type="OrthoDB" id="2506994at2759"/>
<reference evidence="2" key="1">
    <citation type="journal article" date="2011" name="Proc. Natl. Acad. Sci. U.S.A.">
        <title>Obligate biotrophy features unraveled by the genomic analysis of rust fungi.</title>
        <authorList>
            <person name="Duplessis S."/>
            <person name="Cuomo C.A."/>
            <person name="Lin Y.-C."/>
            <person name="Aerts A."/>
            <person name="Tisserant E."/>
            <person name="Veneault-Fourrey C."/>
            <person name="Joly D.L."/>
            <person name="Hacquard S."/>
            <person name="Amselem J."/>
            <person name="Cantarel B.L."/>
            <person name="Chiu R."/>
            <person name="Coutinho P.M."/>
            <person name="Feau N."/>
            <person name="Field M."/>
            <person name="Frey P."/>
            <person name="Gelhaye E."/>
            <person name="Goldberg J."/>
            <person name="Grabherr M.G."/>
            <person name="Kodira C.D."/>
            <person name="Kohler A."/>
            <person name="Kuees U."/>
            <person name="Lindquist E.A."/>
            <person name="Lucas S.M."/>
            <person name="Mago R."/>
            <person name="Mauceli E."/>
            <person name="Morin E."/>
            <person name="Murat C."/>
            <person name="Pangilinan J.L."/>
            <person name="Park R."/>
            <person name="Pearson M."/>
            <person name="Quesneville H."/>
            <person name="Rouhier N."/>
            <person name="Sakthikumar S."/>
            <person name="Salamov A.A."/>
            <person name="Schmutz J."/>
            <person name="Selles B."/>
            <person name="Shapiro H."/>
            <person name="Tanguay P."/>
            <person name="Tuskan G.A."/>
            <person name="Henrissat B."/>
            <person name="Van de Peer Y."/>
            <person name="Rouze P."/>
            <person name="Ellis J.G."/>
            <person name="Dodds P.N."/>
            <person name="Schein J.E."/>
            <person name="Zhong S."/>
            <person name="Hamelin R.C."/>
            <person name="Grigoriev I.V."/>
            <person name="Szabo L.J."/>
            <person name="Martin F."/>
        </authorList>
    </citation>
    <scope>NUCLEOTIDE SEQUENCE [LARGE SCALE GENOMIC DNA]</scope>
    <source>
        <strain evidence="2">98AG31 / pathotype 3-4-7</strain>
    </source>
</reference>
<dbReference type="Proteomes" id="UP000001072">
    <property type="component" value="Unassembled WGS sequence"/>
</dbReference>
<dbReference type="VEuPathDB" id="FungiDB:MELLADRAFT_96148"/>
<dbReference type="HOGENOM" id="CLU_1555617_0_0_1"/>
<dbReference type="GeneID" id="18937493"/>
<keyword evidence="2" id="KW-1185">Reference proteome</keyword>
<gene>
    <name evidence="1" type="ORF">MELLADRAFT_96148</name>
</gene>
<sequence length="172" mass="19123">MKNMLNASNGCEQILEESTFKRHSVITSFSSELEEEESYSRRLQTNCDLDPESNSRIKTPSLVLEGLIGHADPEHNQAKQWLQPRDNVVPPPLYPGTDTVYATKTVSVSPGRPRFTQTLGSPTVVVILQGHLPGPPQPSTAFNTITLDKYGHNVPFTTTKTLQVLRWPLLLS</sequence>
<dbReference type="InParanoid" id="F4SB51"/>